<protein>
    <submittedName>
        <fullName evidence="3">Uncharacterized protein</fullName>
    </submittedName>
</protein>
<reference evidence="3 4" key="1">
    <citation type="submission" date="2018-02" db="EMBL/GenBank/DDBJ databases">
        <title>Comparative genomes isolates from brazilian mangrove.</title>
        <authorList>
            <person name="Araujo J.E."/>
            <person name="Taketani R.G."/>
            <person name="Silva M.C.P."/>
            <person name="Loureco M.V."/>
            <person name="Andreote F.D."/>
        </authorList>
    </citation>
    <scope>NUCLEOTIDE SEQUENCE [LARGE SCALE GENOMIC DNA]</scope>
    <source>
        <strain evidence="3 4">Nap-Phe MGV</strain>
    </source>
</reference>
<comment type="caution">
    <text evidence="3">The sequence shown here is derived from an EMBL/GenBank/DDBJ whole genome shotgun (WGS) entry which is preliminary data.</text>
</comment>
<keyword evidence="2" id="KW-0812">Transmembrane</keyword>
<gene>
    <name evidence="3" type="ORF">C5Y93_21565</name>
</gene>
<dbReference type="RefSeq" id="WP_105337526.1">
    <property type="nucleotide sequence ID" value="NZ_PUHZ01000021.1"/>
</dbReference>
<accession>A0A2S8GI68</accession>
<name>A0A2S8GI68_9BACT</name>
<evidence type="ECO:0000313" key="3">
    <source>
        <dbReference type="EMBL" id="PQO44127.1"/>
    </source>
</evidence>
<dbReference type="EMBL" id="PUHZ01000021">
    <property type="protein sequence ID" value="PQO44127.1"/>
    <property type="molecule type" value="Genomic_DNA"/>
</dbReference>
<organism evidence="3 4">
    <name type="scientific">Blastopirellula marina</name>
    <dbReference type="NCBI Taxonomy" id="124"/>
    <lineage>
        <taxon>Bacteria</taxon>
        <taxon>Pseudomonadati</taxon>
        <taxon>Planctomycetota</taxon>
        <taxon>Planctomycetia</taxon>
        <taxon>Pirellulales</taxon>
        <taxon>Pirellulaceae</taxon>
        <taxon>Blastopirellula</taxon>
    </lineage>
</organism>
<keyword evidence="2" id="KW-0472">Membrane</keyword>
<sequence length="175" mass="19338">MDSDAYQNPFASPHAPQRESQAAPKVIEGASPLDVRGFCYACGGAGQADFQQKFHWGKLLVDYSLCSNCLWRRPWQRASLLVNGLLSIVGFLFVPYGAILVRLILGGWSDDFATAMGMLGIGMAWVTGLLVVANIVLRLFAVFHWYPTNLGGGVYRLTKLNRGFRENYFKAAEEA</sequence>
<feature type="transmembrane region" description="Helical" evidence="2">
    <location>
        <begin position="117"/>
        <end position="137"/>
    </location>
</feature>
<feature type="region of interest" description="Disordered" evidence="1">
    <location>
        <begin position="1"/>
        <end position="23"/>
    </location>
</feature>
<evidence type="ECO:0000256" key="1">
    <source>
        <dbReference type="SAM" id="MobiDB-lite"/>
    </source>
</evidence>
<proteinExistence type="predicted"/>
<keyword evidence="2" id="KW-1133">Transmembrane helix</keyword>
<feature type="compositionally biased region" description="Polar residues" evidence="1">
    <location>
        <begin position="1"/>
        <end position="10"/>
    </location>
</feature>
<dbReference type="Proteomes" id="UP000237819">
    <property type="component" value="Unassembled WGS sequence"/>
</dbReference>
<dbReference type="AlphaFoldDB" id="A0A2S8GI68"/>
<evidence type="ECO:0000313" key="4">
    <source>
        <dbReference type="Proteomes" id="UP000237819"/>
    </source>
</evidence>
<evidence type="ECO:0000256" key="2">
    <source>
        <dbReference type="SAM" id="Phobius"/>
    </source>
</evidence>
<feature type="transmembrane region" description="Helical" evidence="2">
    <location>
        <begin position="80"/>
        <end position="105"/>
    </location>
</feature>
<dbReference type="OrthoDB" id="276496at2"/>